<dbReference type="Pfam" id="PF15556">
    <property type="entry name" value="Zwint"/>
    <property type="match status" value="1"/>
</dbReference>
<reference evidence="3" key="1">
    <citation type="submission" date="2024-01" db="EMBL/GenBank/DDBJ databases">
        <title>GRCr8: a new rat reference genome assembly contstructed from accurate long reads and long range scaffolding.</title>
        <authorList>
            <person name="Doris P.A."/>
            <person name="Kalbfleisch T."/>
            <person name="Li K."/>
            <person name="Howe K."/>
            <person name="Wood J."/>
        </authorList>
    </citation>
    <scope>NUCLEOTIDE SEQUENCE [LARGE SCALE GENOMIC DNA]</scope>
    <source>
        <strain evidence="3">Brown Norway</strain>
    </source>
</reference>
<evidence type="ECO:0000256" key="2">
    <source>
        <dbReference type="SAM" id="MobiDB-lite"/>
    </source>
</evidence>
<evidence type="ECO:0000313" key="4">
    <source>
        <dbReference type="Proteomes" id="UP000002494"/>
    </source>
</evidence>
<reference evidence="3" key="3">
    <citation type="submission" date="2025-09" db="UniProtKB">
        <authorList>
            <consortium name="Ensembl"/>
        </authorList>
    </citation>
    <scope>IDENTIFICATION</scope>
    <source>
        <strain evidence="3">Brown Norway</strain>
    </source>
</reference>
<gene>
    <name evidence="3 5" type="primary">Zwint</name>
</gene>
<dbReference type="Ensembl" id="ENSRNOT00000100712.2">
    <property type="protein sequence ID" value="ENSRNOP00000085046.2"/>
    <property type="gene ID" value="ENSRNOG00000048682.4"/>
</dbReference>
<feature type="coiled-coil region" evidence="1">
    <location>
        <begin position="134"/>
        <end position="221"/>
    </location>
</feature>
<proteinExistence type="evidence at protein level"/>
<feature type="compositionally biased region" description="Basic and acidic residues" evidence="2">
    <location>
        <begin position="1"/>
        <end position="14"/>
    </location>
</feature>
<keyword evidence="6" id="KW-1267">Proteomics identification</keyword>
<dbReference type="RGD" id="628671">
    <property type="gene designation" value="Zwint"/>
</dbReference>
<accession>A0A8I6A1E2</accession>
<dbReference type="InterPro" id="IPR029092">
    <property type="entry name" value="Zwint-1"/>
</dbReference>
<feature type="region of interest" description="Disordered" evidence="2">
    <location>
        <begin position="86"/>
        <end position="106"/>
    </location>
</feature>
<keyword evidence="1" id="KW-0175">Coiled coil</keyword>
<name>A0A8I6A1E2_RAT</name>
<organism evidence="3 4">
    <name type="scientific">Rattus norvegicus</name>
    <name type="common">Rat</name>
    <dbReference type="NCBI Taxonomy" id="10116"/>
    <lineage>
        <taxon>Eukaryota</taxon>
        <taxon>Metazoa</taxon>
        <taxon>Chordata</taxon>
        <taxon>Craniata</taxon>
        <taxon>Vertebrata</taxon>
        <taxon>Euteleostomi</taxon>
        <taxon>Mammalia</taxon>
        <taxon>Eutheria</taxon>
        <taxon>Euarchontoglires</taxon>
        <taxon>Glires</taxon>
        <taxon>Rodentia</taxon>
        <taxon>Myomorpha</taxon>
        <taxon>Muroidea</taxon>
        <taxon>Muridae</taxon>
        <taxon>Murinae</taxon>
        <taxon>Rattus</taxon>
    </lineage>
</organism>
<feature type="region of interest" description="Disordered" evidence="2">
    <location>
        <begin position="1"/>
        <end position="23"/>
    </location>
</feature>
<dbReference type="Proteomes" id="UP000002494">
    <property type="component" value="Chromosome 20"/>
</dbReference>
<dbReference type="PANTHER" id="PTHR31504">
    <property type="entry name" value="ZW10 INTERACTOR ZWINT"/>
    <property type="match status" value="1"/>
</dbReference>
<evidence type="ECO:0000256" key="1">
    <source>
        <dbReference type="SAM" id="Coils"/>
    </source>
</evidence>
<dbReference type="GO" id="GO:0000776">
    <property type="term" value="C:kinetochore"/>
    <property type="evidence" value="ECO:0007669"/>
    <property type="project" value="InterPro"/>
</dbReference>
<evidence type="ECO:0007829" key="6">
    <source>
        <dbReference type="PeptideAtlas" id="A0A8I6A1E2"/>
    </source>
</evidence>
<dbReference type="GeneTree" id="ENSGT00390000017639"/>
<sequence>MADAEKNAVAEKNAENAVADKNATKEVLAEAASVLEPVGLPEEAELPAKIMEEFMRNSRKKDKLLCSQLQVVNFLQTFLAQEDNTDQNPDALASEDTSRQKATETKEQWKELKATYMDHVDVIKCALSEALPQVKEAHRKYTELQKAFEQLEAKKRVLEEKLQLAQKQWVLQQKRLQNLTKISAEVKRRRKRALEKLDGSHQELETLKQQAGQEQEKLQRNQSYLQLLCSLQNKLVISESKADDKDVKGPALPPKSP</sequence>
<reference evidence="3" key="2">
    <citation type="submission" date="2025-08" db="UniProtKB">
        <authorList>
            <consortium name="Ensembl"/>
        </authorList>
    </citation>
    <scope>IDENTIFICATION</scope>
    <source>
        <strain evidence="3">Brown Norway</strain>
    </source>
</reference>
<evidence type="ECO:0000313" key="5">
    <source>
        <dbReference type="RGD" id="628671"/>
    </source>
</evidence>
<keyword evidence="4" id="KW-1185">Reference proteome</keyword>
<dbReference type="AlphaFoldDB" id="A0A8I6A1E2"/>
<evidence type="ECO:0000313" key="3">
    <source>
        <dbReference type="Ensembl" id="ENSRNOP00000085046.2"/>
    </source>
</evidence>
<protein>
    <submittedName>
        <fullName evidence="3">ZW10 interacting kinetochore protein</fullName>
    </submittedName>
</protein>
<dbReference type="PANTHER" id="PTHR31504:SF1">
    <property type="entry name" value="ZW10 INTERACTOR"/>
    <property type="match status" value="1"/>
</dbReference>
<feature type="compositionally biased region" description="Basic and acidic residues" evidence="2">
    <location>
        <begin position="96"/>
        <end position="106"/>
    </location>
</feature>